<dbReference type="EMBL" id="HACG01021838">
    <property type="protein sequence ID" value="CEK68703.1"/>
    <property type="molecule type" value="Transcribed_RNA"/>
</dbReference>
<proteinExistence type="predicted"/>
<reference evidence="1" key="1">
    <citation type="submission" date="2014-12" db="EMBL/GenBank/DDBJ databases">
        <title>Insight into the proteome of Arion vulgaris.</title>
        <authorList>
            <person name="Aradska J."/>
            <person name="Bulat T."/>
            <person name="Smidak R."/>
            <person name="Sarate P."/>
            <person name="Gangsoo J."/>
            <person name="Sialana F."/>
            <person name="Bilban M."/>
            <person name="Lubec G."/>
        </authorList>
    </citation>
    <scope>NUCLEOTIDE SEQUENCE</scope>
    <source>
        <tissue evidence="1">Skin</tissue>
    </source>
</reference>
<dbReference type="AlphaFoldDB" id="A0A0B6ZJK4"/>
<sequence>MLQSYRVCVIGQHSLQVVAISMDNDRTKWETSCNKVNPVPLKTFILTVTALRLAQPQMVTRETMQSKGS</sequence>
<accession>A0A0B6ZJK4</accession>
<protein>
    <submittedName>
        <fullName evidence="1">Uncharacterized protein</fullName>
    </submittedName>
</protein>
<organism evidence="1">
    <name type="scientific">Arion vulgaris</name>
    <dbReference type="NCBI Taxonomy" id="1028688"/>
    <lineage>
        <taxon>Eukaryota</taxon>
        <taxon>Metazoa</taxon>
        <taxon>Spiralia</taxon>
        <taxon>Lophotrochozoa</taxon>
        <taxon>Mollusca</taxon>
        <taxon>Gastropoda</taxon>
        <taxon>Heterobranchia</taxon>
        <taxon>Euthyneura</taxon>
        <taxon>Panpulmonata</taxon>
        <taxon>Eupulmonata</taxon>
        <taxon>Stylommatophora</taxon>
        <taxon>Helicina</taxon>
        <taxon>Arionoidea</taxon>
        <taxon>Arionidae</taxon>
        <taxon>Arion</taxon>
    </lineage>
</organism>
<gene>
    <name evidence="1" type="primary">ORF67335</name>
</gene>
<name>A0A0B6ZJK4_9EUPU</name>
<evidence type="ECO:0000313" key="1">
    <source>
        <dbReference type="EMBL" id="CEK68703.1"/>
    </source>
</evidence>